<organism evidence="3 4">
    <name type="scientific">Marivirga lumbricoides</name>
    <dbReference type="NCBI Taxonomy" id="1046115"/>
    <lineage>
        <taxon>Bacteria</taxon>
        <taxon>Pseudomonadati</taxon>
        <taxon>Bacteroidota</taxon>
        <taxon>Cytophagia</taxon>
        <taxon>Cytophagales</taxon>
        <taxon>Marivirgaceae</taxon>
        <taxon>Marivirga</taxon>
    </lineage>
</organism>
<proteinExistence type="predicted"/>
<dbReference type="Proteomes" id="UP000636010">
    <property type="component" value="Unassembled WGS sequence"/>
</dbReference>
<sequence length="252" mass="27814">MKVINKVQLIFLVVIAVILSSCSDDDTVNDLGTTDLKLHFHPHVNGEDFAINETYSMNGNEVSFSRVQFYVSNIELTKEDGSLVKFDGNTSEKEDDLFLQVTAGNMMYDLGEVEIGTYKSINFEIGVDTVINSTIEPTAWPTDHPLSADNPNHYYWSWNTGYIFAALEGTVNGEPFTYHIGTNDLITPTGNIDLNEATINGDNGEIMIGYNVAKFFNDIDLSIEGNRSSHTMGTKPLALKVAGNIKSSFSTM</sequence>
<keyword evidence="1" id="KW-0732">Signal</keyword>
<reference evidence="4" key="1">
    <citation type="journal article" date="2019" name="Int. J. Syst. Evol. Microbiol.">
        <title>The Global Catalogue of Microorganisms (GCM) 10K type strain sequencing project: providing services to taxonomists for standard genome sequencing and annotation.</title>
        <authorList>
            <consortium name="The Broad Institute Genomics Platform"/>
            <consortium name="The Broad Institute Genome Sequencing Center for Infectious Disease"/>
            <person name="Wu L."/>
            <person name="Ma J."/>
        </authorList>
    </citation>
    <scope>NUCLEOTIDE SEQUENCE [LARGE SCALE GENOMIC DNA]</scope>
    <source>
        <strain evidence="4">CGMCC 1.10832</strain>
    </source>
</reference>
<accession>A0ABQ1M0R5</accession>
<keyword evidence="4" id="KW-1185">Reference proteome</keyword>
<name>A0ABQ1M0R5_9BACT</name>
<evidence type="ECO:0000259" key="2">
    <source>
        <dbReference type="Pfam" id="PF20243"/>
    </source>
</evidence>
<feature type="domain" description="Copper-binding protein MbnP-like" evidence="2">
    <location>
        <begin position="34"/>
        <end position="223"/>
    </location>
</feature>
<comment type="caution">
    <text evidence="3">The sequence shown here is derived from an EMBL/GenBank/DDBJ whole genome shotgun (WGS) entry which is preliminary data.</text>
</comment>
<dbReference type="EMBL" id="BMEC01000005">
    <property type="protein sequence ID" value="GGC32793.1"/>
    <property type="molecule type" value="Genomic_DNA"/>
</dbReference>
<feature type="chain" id="PRO_5045985838" description="Copper-binding protein MbnP-like domain-containing protein" evidence="1">
    <location>
        <begin position="24"/>
        <end position="252"/>
    </location>
</feature>
<evidence type="ECO:0000313" key="3">
    <source>
        <dbReference type="EMBL" id="GGC32793.1"/>
    </source>
</evidence>
<evidence type="ECO:0000256" key="1">
    <source>
        <dbReference type="SAM" id="SignalP"/>
    </source>
</evidence>
<dbReference type="PROSITE" id="PS51257">
    <property type="entry name" value="PROKAR_LIPOPROTEIN"/>
    <property type="match status" value="1"/>
</dbReference>
<feature type="signal peptide" evidence="1">
    <location>
        <begin position="1"/>
        <end position="23"/>
    </location>
</feature>
<gene>
    <name evidence="3" type="ORF">GCM10011506_17840</name>
</gene>
<evidence type="ECO:0000313" key="4">
    <source>
        <dbReference type="Proteomes" id="UP000636010"/>
    </source>
</evidence>
<protein>
    <recommendedName>
        <fullName evidence="2">Copper-binding protein MbnP-like domain-containing protein</fullName>
    </recommendedName>
</protein>
<dbReference type="Pfam" id="PF20243">
    <property type="entry name" value="MbnP"/>
    <property type="match status" value="1"/>
</dbReference>
<dbReference type="RefSeq" id="WP_188462485.1">
    <property type="nucleotide sequence ID" value="NZ_BAABHU010000005.1"/>
</dbReference>
<dbReference type="InterPro" id="IPR046863">
    <property type="entry name" value="MbnP-like_dom"/>
</dbReference>